<dbReference type="Proteomes" id="UP000236370">
    <property type="component" value="Unassembled WGS sequence"/>
</dbReference>
<evidence type="ECO:0000256" key="1">
    <source>
        <dbReference type="ARBA" id="ARBA00004479"/>
    </source>
</evidence>
<dbReference type="EMBL" id="NBAG03000233">
    <property type="protein sequence ID" value="PNI68243.1"/>
    <property type="molecule type" value="Genomic_DNA"/>
</dbReference>
<protein>
    <submittedName>
        <fullName evidence="10">TNFRSF10A isoform 3</fullName>
    </submittedName>
</protein>
<dbReference type="Gene3D" id="2.10.50.10">
    <property type="entry name" value="Tumor Necrosis Factor Receptor, subunit A, domain 2"/>
    <property type="match status" value="1"/>
</dbReference>
<keyword evidence="8" id="KW-0325">Glycoprotein</keyword>
<evidence type="ECO:0000256" key="4">
    <source>
        <dbReference type="ARBA" id="ARBA00022989"/>
    </source>
</evidence>
<keyword evidence="7" id="KW-0675">Receptor</keyword>
<gene>
    <name evidence="10" type="ORF">CK820_G0013380</name>
</gene>
<evidence type="ECO:0000256" key="3">
    <source>
        <dbReference type="ARBA" id="ARBA00022737"/>
    </source>
</evidence>
<keyword evidence="5 9" id="KW-0472">Membrane</keyword>
<keyword evidence="2 9" id="KW-0812">Transmembrane</keyword>
<dbReference type="InterPro" id="IPR052491">
    <property type="entry name" value="TNFRSF10"/>
</dbReference>
<dbReference type="FunFam" id="2.10.50.10:FF:000016">
    <property type="entry name" value="Tumor necrosis factor receptor superfamily member 10B"/>
    <property type="match status" value="1"/>
</dbReference>
<dbReference type="PANTHER" id="PTHR46330">
    <property type="entry name" value="TUMOR NECROSIS FACTOR RECEPTOR SUPERFAMILY MEMBER 10B"/>
    <property type="match status" value="1"/>
</dbReference>
<evidence type="ECO:0000256" key="8">
    <source>
        <dbReference type="ARBA" id="ARBA00023180"/>
    </source>
</evidence>
<evidence type="ECO:0000256" key="2">
    <source>
        <dbReference type="ARBA" id="ARBA00022692"/>
    </source>
</evidence>
<evidence type="ECO:0000313" key="10">
    <source>
        <dbReference type="EMBL" id="PNI68243.1"/>
    </source>
</evidence>
<evidence type="ECO:0000256" key="7">
    <source>
        <dbReference type="ARBA" id="ARBA00023170"/>
    </source>
</evidence>
<dbReference type="SUPFAM" id="SSF57586">
    <property type="entry name" value="TNF receptor-like"/>
    <property type="match status" value="1"/>
</dbReference>
<keyword evidence="4 9" id="KW-1133">Transmembrane helix</keyword>
<organism evidence="10 11">
    <name type="scientific">Pan troglodytes</name>
    <name type="common">Chimpanzee</name>
    <dbReference type="NCBI Taxonomy" id="9598"/>
    <lineage>
        <taxon>Eukaryota</taxon>
        <taxon>Metazoa</taxon>
        <taxon>Chordata</taxon>
        <taxon>Craniata</taxon>
        <taxon>Vertebrata</taxon>
        <taxon>Euteleostomi</taxon>
        <taxon>Mammalia</taxon>
        <taxon>Eutheria</taxon>
        <taxon>Euarchontoglires</taxon>
        <taxon>Primates</taxon>
        <taxon>Haplorrhini</taxon>
        <taxon>Catarrhini</taxon>
        <taxon>Hominidae</taxon>
        <taxon>Pan</taxon>
    </lineage>
</organism>
<accession>A0A2J8N8Z9</accession>
<evidence type="ECO:0000256" key="9">
    <source>
        <dbReference type="SAM" id="Phobius"/>
    </source>
</evidence>
<dbReference type="PANTHER" id="PTHR46330:SF12">
    <property type="entry name" value="TUMOR NECROSIS FACTOR RECEPTOR SUPERFAMILY MEMBER 10A"/>
    <property type="match status" value="1"/>
</dbReference>
<dbReference type="AlphaFoldDB" id="A0A2J8N8Z9"/>
<name>A0A2J8N8Z9_PANTR</name>
<evidence type="ECO:0000256" key="6">
    <source>
        <dbReference type="ARBA" id="ARBA00023157"/>
    </source>
</evidence>
<feature type="transmembrane region" description="Helical" evidence="9">
    <location>
        <begin position="38"/>
        <end position="67"/>
    </location>
</feature>
<keyword evidence="6" id="KW-1015">Disulfide bond</keyword>
<comment type="caution">
    <text evidence="10">The sequence shown here is derived from an EMBL/GenBank/DDBJ whole genome shotgun (WGS) entry which is preliminary data.</text>
</comment>
<sequence>MCRKCSTGCPRGMVKVKDCTPWSDIECVHKESGNGHNVWVILVVTLVVVPLLLVAVLIVCCCIGSGCGGDPKCMDR</sequence>
<evidence type="ECO:0000313" key="11">
    <source>
        <dbReference type="Proteomes" id="UP000236370"/>
    </source>
</evidence>
<dbReference type="GO" id="GO:0016020">
    <property type="term" value="C:membrane"/>
    <property type="evidence" value="ECO:0007669"/>
    <property type="project" value="UniProtKB-SubCell"/>
</dbReference>
<evidence type="ECO:0000256" key="5">
    <source>
        <dbReference type="ARBA" id="ARBA00023136"/>
    </source>
</evidence>
<feature type="non-terminal residue" evidence="10">
    <location>
        <position position="76"/>
    </location>
</feature>
<keyword evidence="3" id="KW-0677">Repeat</keyword>
<reference evidence="10 11" key="1">
    <citation type="submission" date="2017-12" db="EMBL/GenBank/DDBJ databases">
        <title>High-resolution comparative analysis of great ape genomes.</title>
        <authorList>
            <person name="Pollen A."/>
            <person name="Hastie A."/>
            <person name="Hormozdiari F."/>
            <person name="Dougherty M."/>
            <person name="Liu R."/>
            <person name="Chaisson M."/>
            <person name="Hoppe E."/>
            <person name="Hill C."/>
            <person name="Pang A."/>
            <person name="Hillier L."/>
            <person name="Baker C."/>
            <person name="Armstrong J."/>
            <person name="Shendure J."/>
            <person name="Paten B."/>
            <person name="Wilson R."/>
            <person name="Chao H."/>
            <person name="Schneider V."/>
            <person name="Ventura M."/>
            <person name="Kronenberg Z."/>
            <person name="Murali S."/>
            <person name="Gordon D."/>
            <person name="Cantsilieris S."/>
            <person name="Munson K."/>
            <person name="Nelson B."/>
            <person name="Raja A."/>
            <person name="Underwood J."/>
            <person name="Diekhans M."/>
            <person name="Fiddes I."/>
            <person name="Haussler D."/>
            <person name="Eichler E."/>
        </authorList>
    </citation>
    <scope>NUCLEOTIDE SEQUENCE [LARGE SCALE GENOMIC DNA]</scope>
    <source>
        <strain evidence="10">Yerkes chimp pedigree #C0471</strain>
    </source>
</reference>
<comment type="subcellular location">
    <subcellularLocation>
        <location evidence="1">Membrane</location>
        <topology evidence="1">Single-pass type I membrane protein</topology>
    </subcellularLocation>
</comment>
<proteinExistence type="predicted"/>